<keyword evidence="2" id="KW-1185">Reference proteome</keyword>
<protein>
    <recommendedName>
        <fullName evidence="3">Lipoprotein</fullName>
    </recommendedName>
</protein>
<organism evidence="1 2">
    <name type="scientific">Pyxidicoccus parkwayensis</name>
    <dbReference type="NCBI Taxonomy" id="2813578"/>
    <lineage>
        <taxon>Bacteria</taxon>
        <taxon>Pseudomonadati</taxon>
        <taxon>Myxococcota</taxon>
        <taxon>Myxococcia</taxon>
        <taxon>Myxococcales</taxon>
        <taxon>Cystobacterineae</taxon>
        <taxon>Myxococcaceae</taxon>
        <taxon>Pyxidicoccus</taxon>
    </lineage>
</organism>
<dbReference type="RefSeq" id="WP_206728294.1">
    <property type="nucleotide sequence ID" value="NZ_CP071090.1"/>
</dbReference>
<accession>A0ABX7P8G9</accession>
<dbReference type="EMBL" id="CP071090">
    <property type="protein sequence ID" value="QSQ26752.1"/>
    <property type="molecule type" value="Genomic_DNA"/>
</dbReference>
<evidence type="ECO:0008006" key="3">
    <source>
        <dbReference type="Google" id="ProtNLM"/>
    </source>
</evidence>
<proteinExistence type="predicted"/>
<sequence length="202" mass="20817">MRSFRRAVYLCAAMVLPACGVEEPTGGLEEVLEVREAELVSVVSRGCIFELTSVVRAGTVPPIHDILLSRVASSTCAWPAASIGLGSSIVVTPSLSLVANDLGVAAGFTVKNSYSGSSPTTVGIRHVDPELMTVARSAGFAVYLGTGSVYLDYLAIAADGTTLTAGGTKSGRIGNETGSGSNYIATFPDFFTSTTPPTIVAY</sequence>
<evidence type="ECO:0000313" key="1">
    <source>
        <dbReference type="EMBL" id="QSQ26752.1"/>
    </source>
</evidence>
<reference evidence="1 2" key="1">
    <citation type="submission" date="2021-02" db="EMBL/GenBank/DDBJ databases">
        <title>De Novo genome assembly of isolated myxobacteria.</title>
        <authorList>
            <person name="Stevens D.C."/>
        </authorList>
    </citation>
    <scope>NUCLEOTIDE SEQUENCE [LARGE SCALE GENOMIC DNA]</scope>
    <source>
        <strain evidence="2">SCPEA02</strain>
    </source>
</reference>
<evidence type="ECO:0000313" key="2">
    <source>
        <dbReference type="Proteomes" id="UP000662747"/>
    </source>
</evidence>
<dbReference type="Proteomes" id="UP000662747">
    <property type="component" value="Chromosome"/>
</dbReference>
<name>A0ABX7P8G9_9BACT</name>
<gene>
    <name evidence="1" type="ORF">JY651_18285</name>
</gene>